<dbReference type="Gene3D" id="3.90.1200.10">
    <property type="match status" value="1"/>
</dbReference>
<reference evidence="1 2" key="1">
    <citation type="journal article" date="2013" name="Genome Announc.">
        <title>Draft Genome Sequence of Rhodococcus rhodnii Strain LMG5362, a Symbiont of Rhodnius prolixus (Hemiptera, Reduviidae, Triatominae), the Principle Vector of Trypanosoma cruzi.</title>
        <authorList>
            <person name="Pachebat J.A."/>
            <person name="van Keulen G."/>
            <person name="Whitten M.M."/>
            <person name="Girdwood S."/>
            <person name="Del Sol R."/>
            <person name="Dyson P.J."/>
            <person name="Facey P.D."/>
        </authorList>
    </citation>
    <scope>NUCLEOTIDE SEQUENCE [LARGE SCALE GENOMIC DNA]</scope>
    <source>
        <strain evidence="1 2">LMG 5362</strain>
    </source>
</reference>
<dbReference type="eggNOG" id="COG3281">
    <property type="taxonomic scope" value="Bacteria"/>
</dbReference>
<gene>
    <name evidence="1" type="ORF">Rrhod_0189</name>
</gene>
<evidence type="ECO:0000313" key="1">
    <source>
        <dbReference type="EMBL" id="EOM78361.1"/>
    </source>
</evidence>
<organism evidence="1 2">
    <name type="scientific">Rhodococcus rhodnii LMG 5362</name>
    <dbReference type="NCBI Taxonomy" id="1273125"/>
    <lineage>
        <taxon>Bacteria</taxon>
        <taxon>Bacillati</taxon>
        <taxon>Actinomycetota</taxon>
        <taxon>Actinomycetes</taxon>
        <taxon>Mycobacteriales</taxon>
        <taxon>Nocardiaceae</taxon>
        <taxon>Rhodococcus</taxon>
    </lineage>
</organism>
<dbReference type="AlphaFoldDB" id="R7WSW4"/>
<dbReference type="PATRIC" id="fig|1273125.3.peg.188"/>
<name>R7WSW4_9NOCA</name>
<accession>R7WSW4</accession>
<keyword evidence="2" id="KW-1185">Reference proteome</keyword>
<evidence type="ECO:0000313" key="2">
    <source>
        <dbReference type="Proteomes" id="UP000013525"/>
    </source>
</evidence>
<dbReference type="SUPFAM" id="SSF56112">
    <property type="entry name" value="Protein kinase-like (PK-like)"/>
    <property type="match status" value="1"/>
</dbReference>
<protein>
    <submittedName>
        <fullName evidence="1">Uncharacterized protein</fullName>
    </submittedName>
</protein>
<proteinExistence type="predicted"/>
<dbReference type="EMBL" id="APMY01000004">
    <property type="protein sequence ID" value="EOM78361.1"/>
    <property type="molecule type" value="Genomic_DNA"/>
</dbReference>
<dbReference type="Proteomes" id="UP000013525">
    <property type="component" value="Unassembled WGS sequence"/>
</dbReference>
<comment type="caution">
    <text evidence="1">The sequence shown here is derived from an EMBL/GenBank/DDBJ whole genome shotgun (WGS) entry which is preliminary data.</text>
</comment>
<sequence length="291" mass="31374">MNPDVELQLALAAAGSEHIAPVRGWVDTALDDVVTTLAMVQDYAANSADGWATALGSVRDLMMEADLYAGEVGTDFAGEAQRMGAAVADVHESLARTLGTGTVPVRAVAAGMTARLDAAVAEAPELEALAPRIRAVFDDLADGDDLEVQRIHGDLHLGQVLRTPERWLLIDFEGEPAKSLAERRTPDSVLRDVAGMARSFDYAAHFPLGDTESDARSAQREFRAREWADRNVDAFCRGYAERIGVDPRATGSTLEAYVLDKAVYEVLYEKRNRPGWIGLPLGAIERVLAAG</sequence>
<dbReference type="InterPro" id="IPR011009">
    <property type="entry name" value="Kinase-like_dom_sf"/>
</dbReference>